<comment type="caution">
    <text evidence="1">The sequence shown here is derived from an EMBL/GenBank/DDBJ whole genome shotgun (WGS) entry which is preliminary data.</text>
</comment>
<dbReference type="RefSeq" id="WP_237347707.1">
    <property type="nucleotide sequence ID" value="NZ_JABWGX010000048.1"/>
</dbReference>
<dbReference type="EMBL" id="JAUSVY010000006">
    <property type="protein sequence ID" value="MDQ0505953.1"/>
    <property type="molecule type" value="Genomic_DNA"/>
</dbReference>
<accession>A0ABU0LFP2</accession>
<sequence>MTNKPKADWDAIEREFRAGQLSNREIAARFGVTEGAIRKKAKAAGWERDLADKVRNEVRAKLVRIDGTQPGTQQERTKADREIVETVSLRGVEVQLSHRRDLQQLHALKRILADRLATVLQGKKPDGPCMGDKESPGDLLEKLSRVTSRLIPLERQAHNLDDDAVRVEHTGRGGGVIEVAALTSDELRERLKERGLPTRIFD</sequence>
<evidence type="ECO:0000313" key="1">
    <source>
        <dbReference type="EMBL" id="MDQ0505953.1"/>
    </source>
</evidence>
<gene>
    <name evidence="1" type="ORF">QOZ94_002757</name>
</gene>
<protein>
    <submittedName>
        <fullName evidence="1">Uncharacterized protein</fullName>
    </submittedName>
</protein>
<keyword evidence="2" id="KW-1185">Reference proteome</keyword>
<dbReference type="Proteomes" id="UP001241747">
    <property type="component" value="Unassembled WGS sequence"/>
</dbReference>
<proteinExistence type="predicted"/>
<organism evidence="1 2">
    <name type="scientific">Xanthobacter agilis</name>
    <dbReference type="NCBI Taxonomy" id="47492"/>
    <lineage>
        <taxon>Bacteria</taxon>
        <taxon>Pseudomonadati</taxon>
        <taxon>Pseudomonadota</taxon>
        <taxon>Alphaproteobacteria</taxon>
        <taxon>Hyphomicrobiales</taxon>
        <taxon>Xanthobacteraceae</taxon>
        <taxon>Xanthobacter</taxon>
    </lineage>
</organism>
<evidence type="ECO:0000313" key="2">
    <source>
        <dbReference type="Proteomes" id="UP001241747"/>
    </source>
</evidence>
<name>A0ABU0LFP2_XANAG</name>
<reference evidence="1 2" key="1">
    <citation type="submission" date="2023-07" db="EMBL/GenBank/DDBJ databases">
        <title>Genomic Encyclopedia of Type Strains, Phase IV (KMG-IV): sequencing the most valuable type-strain genomes for metagenomic binning, comparative biology and taxonomic classification.</title>
        <authorList>
            <person name="Goeker M."/>
        </authorList>
    </citation>
    <scope>NUCLEOTIDE SEQUENCE [LARGE SCALE GENOMIC DNA]</scope>
    <source>
        <strain evidence="1 2">DSM 3770</strain>
    </source>
</reference>